<dbReference type="Gene3D" id="1.10.150.50">
    <property type="entry name" value="Transcription Factor, Ets-1"/>
    <property type="match status" value="1"/>
</dbReference>
<dbReference type="Gramene" id="KCW49325">
    <property type="protein sequence ID" value="KCW49325"/>
    <property type="gene ID" value="EUGRSUZ_K02879"/>
</dbReference>
<dbReference type="OrthoDB" id="76949at2759"/>
<dbReference type="eggNOG" id="KOG4374">
    <property type="taxonomic scope" value="Eukaryota"/>
</dbReference>
<feature type="domain" description="SAM" evidence="2">
    <location>
        <begin position="254"/>
        <end position="313"/>
    </location>
</feature>
<protein>
    <recommendedName>
        <fullName evidence="2">SAM domain-containing protein</fullName>
    </recommendedName>
</protein>
<name>A0A059A7J8_EUCGR</name>
<reference evidence="3" key="1">
    <citation type="submission" date="2013-07" db="EMBL/GenBank/DDBJ databases">
        <title>The genome of Eucalyptus grandis.</title>
        <authorList>
            <person name="Schmutz J."/>
            <person name="Hayes R."/>
            <person name="Myburg A."/>
            <person name="Tuskan G."/>
            <person name="Grattapaglia D."/>
            <person name="Rokhsar D.S."/>
        </authorList>
    </citation>
    <scope>NUCLEOTIDE SEQUENCE</scope>
    <source>
        <tissue evidence="3">Leaf extractions</tissue>
    </source>
</reference>
<organism evidence="3">
    <name type="scientific">Eucalyptus grandis</name>
    <name type="common">Flooded gum</name>
    <dbReference type="NCBI Taxonomy" id="71139"/>
    <lineage>
        <taxon>Eukaryota</taxon>
        <taxon>Viridiplantae</taxon>
        <taxon>Streptophyta</taxon>
        <taxon>Embryophyta</taxon>
        <taxon>Tracheophyta</taxon>
        <taxon>Spermatophyta</taxon>
        <taxon>Magnoliopsida</taxon>
        <taxon>eudicotyledons</taxon>
        <taxon>Gunneridae</taxon>
        <taxon>Pentapetalae</taxon>
        <taxon>rosids</taxon>
        <taxon>malvids</taxon>
        <taxon>Myrtales</taxon>
        <taxon>Myrtaceae</taxon>
        <taxon>Myrtoideae</taxon>
        <taxon>Eucalypteae</taxon>
        <taxon>Eucalyptus</taxon>
    </lineage>
</organism>
<evidence type="ECO:0000259" key="2">
    <source>
        <dbReference type="PROSITE" id="PS50105"/>
    </source>
</evidence>
<dbReference type="PANTHER" id="PTHR10627">
    <property type="entry name" value="SCP160"/>
    <property type="match status" value="1"/>
</dbReference>
<dbReference type="EMBL" id="KK198763">
    <property type="protein sequence ID" value="KCW49325.1"/>
    <property type="molecule type" value="Genomic_DNA"/>
</dbReference>
<sequence length="313" mass="34774">MSRPQVTITLGRSGQVVKRAGNALNDSRAAPLPKSGVKRSIKERLGGKADGLFHGSVKRRRAESNIKSLNGAGDLRIKLMHRNKTRQASGNVREQDHINAPINIRRTVHSPLSSYTVQHSLEPKLDSPLRRIPPTRSAEDLLELNSMRKSYSSWTHNGFQHGSPDRIFSSRGLSPPRPINGQQELLMYGPIDAPRVPTQVARNVYDHAVAGPHSSSHFVTRTPLPLDSARSLPRSHPRGAISHRSFYAVQGPLTIGPFLNSLGLGKYAILFQAEEIDMDVLKQMQDDDLKEMGIPMGPRRKILRALLSRSRRV</sequence>
<dbReference type="InterPro" id="IPR013761">
    <property type="entry name" value="SAM/pointed_sf"/>
</dbReference>
<gene>
    <name evidence="3" type="ORF">EUGRSUZ_K02879</name>
</gene>
<dbReference type="OMA" id="HETTQCA"/>
<dbReference type="AlphaFoldDB" id="A0A059A7J8"/>
<dbReference type="InterPro" id="IPR001660">
    <property type="entry name" value="SAM"/>
</dbReference>
<dbReference type="Pfam" id="PF00536">
    <property type="entry name" value="SAM_1"/>
    <property type="match status" value="1"/>
</dbReference>
<accession>A0A059A7J8</accession>
<keyword evidence="1" id="KW-0677">Repeat</keyword>
<evidence type="ECO:0000313" key="3">
    <source>
        <dbReference type="EMBL" id="KCW49325.1"/>
    </source>
</evidence>
<dbReference type="SMART" id="SM00454">
    <property type="entry name" value="SAM"/>
    <property type="match status" value="1"/>
</dbReference>
<dbReference type="CDD" id="cd09487">
    <property type="entry name" value="SAM_superfamily"/>
    <property type="match status" value="1"/>
</dbReference>
<dbReference type="GO" id="GO:0005737">
    <property type="term" value="C:cytoplasm"/>
    <property type="evidence" value="ECO:0000318"/>
    <property type="project" value="GO_Central"/>
</dbReference>
<dbReference type="GO" id="GO:0004620">
    <property type="term" value="F:phospholipase activity"/>
    <property type="evidence" value="ECO:0000318"/>
    <property type="project" value="GO_Central"/>
</dbReference>
<dbReference type="SUPFAM" id="SSF47769">
    <property type="entry name" value="SAM/Pointed domain"/>
    <property type="match status" value="1"/>
</dbReference>
<evidence type="ECO:0000256" key="1">
    <source>
        <dbReference type="ARBA" id="ARBA00022737"/>
    </source>
</evidence>
<dbReference type="KEGG" id="egr:104426298"/>
<proteinExistence type="predicted"/>
<dbReference type="PROSITE" id="PS50105">
    <property type="entry name" value="SAM_DOMAIN"/>
    <property type="match status" value="1"/>
</dbReference>
<dbReference type="PANTHER" id="PTHR10627:SF74">
    <property type="entry name" value="OS08G0526500 PROTEIN"/>
    <property type="match status" value="1"/>
</dbReference>
<dbReference type="InParanoid" id="A0A059A7J8"/>